<comment type="function">
    <text evidence="1">DNA polymerase III is a complex, multichain enzyme responsible for most of the replicative synthesis in bacteria. The epsilon subunit contain the editing function and is a proofreading 3'-5' exonuclease.</text>
</comment>
<dbReference type="GO" id="GO:0006289">
    <property type="term" value="P:nucleotide-excision repair"/>
    <property type="evidence" value="ECO:0007669"/>
    <property type="project" value="InterPro"/>
</dbReference>
<dbReference type="RefSeq" id="WP_054559776.1">
    <property type="nucleotide sequence ID" value="NZ_LDJX01000005.1"/>
</dbReference>
<dbReference type="GO" id="GO:0005829">
    <property type="term" value="C:cytosol"/>
    <property type="evidence" value="ECO:0007669"/>
    <property type="project" value="TreeGrafter"/>
</dbReference>
<evidence type="ECO:0000313" key="4">
    <source>
        <dbReference type="EMBL" id="KPM31498.1"/>
    </source>
</evidence>
<dbReference type="Pfam" id="PF01541">
    <property type="entry name" value="GIY-YIG"/>
    <property type="match status" value="1"/>
</dbReference>
<organism evidence="4 5">
    <name type="scientific">Croceitalea dokdonensis DOKDO 023</name>
    <dbReference type="NCBI Taxonomy" id="1300341"/>
    <lineage>
        <taxon>Bacteria</taxon>
        <taxon>Pseudomonadati</taxon>
        <taxon>Bacteroidota</taxon>
        <taxon>Flavobacteriia</taxon>
        <taxon>Flavobacteriales</taxon>
        <taxon>Flavobacteriaceae</taxon>
        <taxon>Croceitalea</taxon>
    </lineage>
</organism>
<dbReference type="Gene3D" id="3.30.420.10">
    <property type="entry name" value="Ribonuclease H-like superfamily/Ribonuclease H"/>
    <property type="match status" value="1"/>
</dbReference>
<comment type="subunit">
    <text evidence="2">DNA polymerase III contains a core (composed of alpha, epsilon and theta chains) that associates with a tau subunit. This core dimerizes to form the POLIII' complex. PolIII' associates with the gamma complex (composed of gamma, delta, delta', psi and chi chains) and with the beta chain to form the complete DNA polymerase III complex.</text>
</comment>
<feature type="domain" description="GIY-YIG" evidence="3">
    <location>
        <begin position="197"/>
        <end position="273"/>
    </location>
</feature>
<dbReference type="InterPro" id="IPR013520">
    <property type="entry name" value="Ribonucl_H"/>
</dbReference>
<dbReference type="InterPro" id="IPR036397">
    <property type="entry name" value="RNaseH_sf"/>
</dbReference>
<dbReference type="AlphaFoldDB" id="A0A0P7AUH9"/>
<dbReference type="FunFam" id="3.30.420.10:FF:000045">
    <property type="entry name" value="3'-5' exonuclease DinG"/>
    <property type="match status" value="1"/>
</dbReference>
<reference evidence="4 5" key="1">
    <citation type="submission" date="2015-09" db="EMBL/GenBank/DDBJ databases">
        <title>Genome sequence of the marine flavobacterium Croceitalea dokdonensis DOKDO 023 that contains proton- and sodium-pumping rhodopsins.</title>
        <authorList>
            <person name="Kwon S.-K."/>
            <person name="Lee H.K."/>
            <person name="Kwak M.-J."/>
            <person name="Kim J.F."/>
        </authorList>
    </citation>
    <scope>NUCLEOTIDE SEQUENCE [LARGE SCALE GENOMIC DNA]</scope>
    <source>
        <strain evidence="4 5">DOKDO 023</strain>
    </source>
</reference>
<protein>
    <submittedName>
        <fullName evidence="4">DNA polymerase III, epsilon subunit</fullName>
    </submittedName>
</protein>
<dbReference type="EMBL" id="LDJX01000005">
    <property type="protein sequence ID" value="KPM31498.1"/>
    <property type="molecule type" value="Genomic_DNA"/>
</dbReference>
<evidence type="ECO:0000256" key="2">
    <source>
        <dbReference type="ARBA" id="ARBA00026073"/>
    </source>
</evidence>
<dbReference type="PANTHER" id="PTHR30231">
    <property type="entry name" value="DNA POLYMERASE III SUBUNIT EPSILON"/>
    <property type="match status" value="1"/>
</dbReference>
<dbReference type="CDD" id="cd06127">
    <property type="entry name" value="DEDDh"/>
    <property type="match status" value="1"/>
</dbReference>
<evidence type="ECO:0000259" key="3">
    <source>
        <dbReference type="PROSITE" id="PS50164"/>
    </source>
</evidence>
<dbReference type="SUPFAM" id="SSF53098">
    <property type="entry name" value="Ribonuclease H-like"/>
    <property type="match status" value="1"/>
</dbReference>
<dbReference type="PROSITE" id="PS50164">
    <property type="entry name" value="GIY_YIG"/>
    <property type="match status" value="1"/>
</dbReference>
<dbReference type="PANTHER" id="PTHR30231:SF37">
    <property type="entry name" value="EXODEOXYRIBONUCLEASE 10"/>
    <property type="match status" value="1"/>
</dbReference>
<dbReference type="Proteomes" id="UP000050280">
    <property type="component" value="Unassembled WGS sequence"/>
</dbReference>
<evidence type="ECO:0000256" key="1">
    <source>
        <dbReference type="ARBA" id="ARBA00025483"/>
    </source>
</evidence>
<proteinExistence type="predicted"/>
<gene>
    <name evidence="4" type="ORF">I595_2765</name>
</gene>
<dbReference type="GO" id="GO:0045004">
    <property type="term" value="P:DNA replication proofreading"/>
    <property type="evidence" value="ECO:0007669"/>
    <property type="project" value="TreeGrafter"/>
</dbReference>
<accession>A0A0P7AUH9</accession>
<dbReference type="SMART" id="SM00479">
    <property type="entry name" value="EXOIII"/>
    <property type="match status" value="1"/>
</dbReference>
<dbReference type="Pfam" id="PF00929">
    <property type="entry name" value="RNase_T"/>
    <property type="match status" value="1"/>
</dbReference>
<comment type="caution">
    <text evidence="4">The sequence shown here is derived from an EMBL/GenBank/DDBJ whole genome shotgun (WGS) entry which is preliminary data.</text>
</comment>
<dbReference type="GO" id="GO:0008408">
    <property type="term" value="F:3'-5' exonuclease activity"/>
    <property type="evidence" value="ECO:0007669"/>
    <property type="project" value="TreeGrafter"/>
</dbReference>
<dbReference type="Gene3D" id="3.40.1440.10">
    <property type="entry name" value="GIY-YIG endonuclease"/>
    <property type="match status" value="1"/>
</dbReference>
<dbReference type="InterPro" id="IPR000305">
    <property type="entry name" value="GIY-YIG_endonuc"/>
</dbReference>
<dbReference type="SUPFAM" id="SSF82771">
    <property type="entry name" value="GIY-YIG endonuclease"/>
    <property type="match status" value="1"/>
</dbReference>
<dbReference type="OrthoDB" id="9803913at2"/>
<dbReference type="SMART" id="SM00465">
    <property type="entry name" value="GIYc"/>
    <property type="match status" value="1"/>
</dbReference>
<dbReference type="InterPro" id="IPR047296">
    <property type="entry name" value="GIY-YIG_UvrC_Cho"/>
</dbReference>
<dbReference type="InterPro" id="IPR012337">
    <property type="entry name" value="RNaseH-like_sf"/>
</dbReference>
<name>A0A0P7AUH9_9FLAO</name>
<evidence type="ECO:0000313" key="5">
    <source>
        <dbReference type="Proteomes" id="UP000050280"/>
    </source>
</evidence>
<dbReference type="STRING" id="1300341.I595_2765"/>
<dbReference type="CDD" id="cd10434">
    <property type="entry name" value="GIY-YIG_UvrC_Cho"/>
    <property type="match status" value="1"/>
</dbReference>
<dbReference type="PATRIC" id="fig|1300341.3.peg.2923"/>
<dbReference type="InterPro" id="IPR035901">
    <property type="entry name" value="GIY-YIG_endonuc_sf"/>
</dbReference>
<dbReference type="GO" id="GO:0003676">
    <property type="term" value="F:nucleic acid binding"/>
    <property type="evidence" value="ECO:0007669"/>
    <property type="project" value="InterPro"/>
</dbReference>
<keyword evidence="5" id="KW-1185">Reference proteome</keyword>
<sequence length="444" mass="50481">MYTIIDIETTGNGLKGNRITEISIFKFDGLRILEEFTSLVNPECEIPYFITGLTGIDAEMVAKAPTFGSIAQRILDITEDCVFVAHSVNFDFGVIREEFKRLQINFHRKKLCTVRLSRKLLPGFKSYSLGKLCNSLEIPLRDRHRARGDAHATLLLFQRLLKAKNGKAIIDQHLNQRSREATLPPLLPKEQVNGLPSKPGIYYFKNTKGEIIYIGKAIDLKKRVLGHFYDKSDHETTLCREIAAVDYELSGSELIALLMESDAIKKHYPKFNRAQKKTITQFAIFTYEDRKGVMHLAISPLKTAPNPVRIFNTVSMARNALELICNSYSLCPKYCGLMPKANTCQPFVATKCEGICTNKEAIERYNTKVERAILATAPKKELQIIEKEGRHSKERGVVLIRNGTYYGFGFIAKDQQITCQEDLELFIQQKNNTVDTERILRGYL</sequence>